<dbReference type="GO" id="GO:0019563">
    <property type="term" value="P:glycerol catabolic process"/>
    <property type="evidence" value="ECO:0007669"/>
    <property type="project" value="TreeGrafter"/>
</dbReference>
<dbReference type="Pfam" id="PF00121">
    <property type="entry name" value="TIM"/>
    <property type="match status" value="1"/>
</dbReference>
<evidence type="ECO:0000313" key="7">
    <source>
        <dbReference type="Proteomes" id="UP000001950"/>
    </source>
</evidence>
<dbReference type="GO" id="GO:0006096">
    <property type="term" value="P:glycolytic process"/>
    <property type="evidence" value="ECO:0007669"/>
    <property type="project" value="UniProtKB-UniPathway"/>
</dbReference>
<dbReference type="GO" id="GO:0004807">
    <property type="term" value="F:triose-phosphate isomerase activity"/>
    <property type="evidence" value="ECO:0007669"/>
    <property type="project" value="UniProtKB-EC"/>
</dbReference>
<keyword evidence="5" id="KW-0472">Membrane</keyword>
<evidence type="ECO:0000313" key="6">
    <source>
        <dbReference type="EMBL" id="CAI76695.1"/>
    </source>
</evidence>
<organism evidence="6 7">
    <name type="scientific">Theileria annulata</name>
    <dbReference type="NCBI Taxonomy" id="5874"/>
    <lineage>
        <taxon>Eukaryota</taxon>
        <taxon>Sar</taxon>
        <taxon>Alveolata</taxon>
        <taxon>Apicomplexa</taxon>
        <taxon>Aconoidasida</taxon>
        <taxon>Piroplasmida</taxon>
        <taxon>Theileriidae</taxon>
        <taxon>Theileria</taxon>
    </lineage>
</organism>
<keyword evidence="5" id="KW-0812">Transmembrane</keyword>
<name>Q4U908_THEAN</name>
<accession>Q4U908</accession>
<dbReference type="CDD" id="cd00311">
    <property type="entry name" value="TIM"/>
    <property type="match status" value="1"/>
</dbReference>
<feature type="transmembrane region" description="Helical" evidence="5">
    <location>
        <begin position="12"/>
        <end position="40"/>
    </location>
</feature>
<dbReference type="InParanoid" id="Q4U908"/>
<dbReference type="OrthoDB" id="361221at2759"/>
<dbReference type="GeneID" id="3862692"/>
<dbReference type="GO" id="GO:0005829">
    <property type="term" value="C:cytosol"/>
    <property type="evidence" value="ECO:0007669"/>
    <property type="project" value="TreeGrafter"/>
</dbReference>
<keyword evidence="3 4" id="KW-0413">Isomerase</keyword>
<dbReference type="UniPathway" id="UPA00109">
    <property type="reaction ID" value="UER00189"/>
</dbReference>
<dbReference type="EC" id="5.3.1.1" evidence="4"/>
<dbReference type="EMBL" id="CR940353">
    <property type="protein sequence ID" value="CAI76695.1"/>
    <property type="molecule type" value="Genomic_DNA"/>
</dbReference>
<dbReference type="PROSITE" id="PS51440">
    <property type="entry name" value="TIM_2"/>
    <property type="match status" value="1"/>
</dbReference>
<dbReference type="KEGG" id="tan:TA10540"/>
<dbReference type="InterPro" id="IPR000652">
    <property type="entry name" value="Triosephosphate_isomerase"/>
</dbReference>
<dbReference type="SUPFAM" id="SSF51351">
    <property type="entry name" value="Triosephosphate isomerase (TIM)"/>
    <property type="match status" value="1"/>
</dbReference>
<keyword evidence="4" id="KW-0312">Gluconeogenesis</keyword>
<comment type="similarity">
    <text evidence="1 4">Belongs to the triosephosphate isomerase family.</text>
</comment>
<keyword evidence="5" id="KW-1133">Transmembrane helix</keyword>
<evidence type="ECO:0000256" key="3">
    <source>
        <dbReference type="ARBA" id="ARBA00023235"/>
    </source>
</evidence>
<dbReference type="PANTHER" id="PTHR21139">
    <property type="entry name" value="TRIOSEPHOSPHATE ISOMERASE"/>
    <property type="match status" value="1"/>
</dbReference>
<dbReference type="STRING" id="5874.Q4U908"/>
<dbReference type="Proteomes" id="UP000001950">
    <property type="component" value="Chromosome 4"/>
</dbReference>
<evidence type="ECO:0000256" key="1">
    <source>
        <dbReference type="ARBA" id="ARBA00007422"/>
    </source>
</evidence>
<comment type="pathway">
    <text evidence="4">Carbohydrate degradation; glycolysis; D-glyceraldehyde 3-phosphate from glycerone phosphate: step 1/1.</text>
</comment>
<keyword evidence="7" id="KW-1185">Reference proteome</keyword>
<dbReference type="RefSeq" id="XP_953320.1">
    <property type="nucleotide sequence ID" value="XM_948227.1"/>
</dbReference>
<evidence type="ECO:0000256" key="4">
    <source>
        <dbReference type="RuleBase" id="RU363013"/>
    </source>
</evidence>
<comment type="pathway">
    <text evidence="4">Carbohydrate biosynthesis; gluconeogenesis.</text>
</comment>
<dbReference type="GO" id="GO:0046166">
    <property type="term" value="P:glyceraldehyde-3-phosphate biosynthetic process"/>
    <property type="evidence" value="ECO:0007669"/>
    <property type="project" value="TreeGrafter"/>
</dbReference>
<dbReference type="GO" id="GO:0006094">
    <property type="term" value="P:gluconeogenesis"/>
    <property type="evidence" value="ECO:0007669"/>
    <property type="project" value="UniProtKB-UniPathway"/>
</dbReference>
<dbReference type="Gene3D" id="3.20.20.70">
    <property type="entry name" value="Aldolase class I"/>
    <property type="match status" value="1"/>
</dbReference>
<evidence type="ECO:0000256" key="2">
    <source>
        <dbReference type="ARBA" id="ARBA00011738"/>
    </source>
</evidence>
<dbReference type="InterPro" id="IPR035990">
    <property type="entry name" value="TIM_sf"/>
</dbReference>
<comment type="subunit">
    <text evidence="2">Homodimer.</text>
</comment>
<protein>
    <recommendedName>
        <fullName evidence="4">Triosephosphate isomerase</fullName>
        <ecNumber evidence="4">5.3.1.1</ecNumber>
    </recommendedName>
</protein>
<dbReference type="UniPathway" id="UPA00138"/>
<dbReference type="FunCoup" id="Q4U908">
    <property type="interactions" value="38"/>
</dbReference>
<evidence type="ECO:0000256" key="5">
    <source>
        <dbReference type="SAM" id="Phobius"/>
    </source>
</evidence>
<dbReference type="AlphaFoldDB" id="Q4U908"/>
<keyword evidence="4" id="KW-0324">Glycolysis</keyword>
<sequence length="371" mass="42992">MYYTTLISFFHYVYFMNFFNFNIFKIILLFYIIFHFILYFNFVESYKFHNGNHHYLNVRNNCFNFNTFLKPIHTRKNRFNCPNTCYNNSKLYNSNSQNENIFKNEDENLVEKIDLKGKKLTIVCNWKCYLNTKLSNEMINLYGNLRFPENIEVITSPSSIHLASMVSQYNKFGSKCKPCSQNVSHHSNSFGPYTGEITAGMLKDLGVNWTIIGHRECEIPSKSSDENNEAINRKVINAFNSGLNVILCIGEPKGFNSDLSSYLSKQLEVKNKDVNLSGEQRLVVAYEPYYSIGTDKPAEPELVNKVIEDLKKSLGKMIKDVKFIYGGSVNEENAHLYIKRRNIDGIMVGRVAHSEKIVELMKKFEKLTSMV</sequence>
<reference evidence="6 7" key="1">
    <citation type="journal article" date="2005" name="Science">
        <title>Genome of the host-cell transforming parasite Theileria annulata compared with T. parva.</title>
        <authorList>
            <person name="Pain A."/>
            <person name="Renauld H."/>
            <person name="Berriman M."/>
            <person name="Murphy L."/>
            <person name="Yeats C.A."/>
            <person name="Weir W."/>
            <person name="Kerhornou A."/>
            <person name="Aslett M."/>
            <person name="Bishop R."/>
            <person name="Bouchier C."/>
            <person name="Cochet M."/>
            <person name="Coulson R.M.R."/>
            <person name="Cronin A."/>
            <person name="de Villiers E.P."/>
            <person name="Fraser A."/>
            <person name="Fosker N."/>
            <person name="Gardner M."/>
            <person name="Goble A."/>
            <person name="Griffiths-Jones S."/>
            <person name="Harris D.E."/>
            <person name="Katzer F."/>
            <person name="Larke N."/>
            <person name="Lord A."/>
            <person name="Maser P."/>
            <person name="McKellar S."/>
            <person name="Mooney P."/>
            <person name="Morton F."/>
            <person name="Nene V."/>
            <person name="O'Neil S."/>
            <person name="Price C."/>
            <person name="Quail M.A."/>
            <person name="Rabbinowitsch E."/>
            <person name="Rawlings N.D."/>
            <person name="Rutter S."/>
            <person name="Saunders D."/>
            <person name="Seeger K."/>
            <person name="Shah T."/>
            <person name="Squares R."/>
            <person name="Squares S."/>
            <person name="Tivey A."/>
            <person name="Walker A.R."/>
            <person name="Woodward J."/>
            <person name="Dobbelaere D.A.E."/>
            <person name="Langsley G."/>
            <person name="Rajandream M.A."/>
            <person name="McKeever D."/>
            <person name="Shiels B."/>
            <person name="Tait A."/>
            <person name="Barrell B.G."/>
            <person name="Hall N."/>
        </authorList>
    </citation>
    <scope>NUCLEOTIDE SEQUENCE [LARGE SCALE GENOMIC DNA]</scope>
    <source>
        <strain evidence="7">Ankara</strain>
    </source>
</reference>
<dbReference type="OMA" id="GNWKCYL"/>
<dbReference type="InterPro" id="IPR013785">
    <property type="entry name" value="Aldolase_TIM"/>
</dbReference>
<dbReference type="VEuPathDB" id="PiroplasmaDB:TA10540"/>
<dbReference type="eggNOG" id="KOG1643">
    <property type="taxonomic scope" value="Eukaryota"/>
</dbReference>
<gene>
    <name evidence="6" type="ORF">TA10540</name>
</gene>
<comment type="catalytic activity">
    <reaction evidence="4">
        <text>D-glyceraldehyde 3-phosphate = dihydroxyacetone phosphate</text>
        <dbReference type="Rhea" id="RHEA:18585"/>
        <dbReference type="ChEBI" id="CHEBI:57642"/>
        <dbReference type="ChEBI" id="CHEBI:59776"/>
        <dbReference type="EC" id="5.3.1.1"/>
    </reaction>
</comment>
<proteinExistence type="inferred from homology"/>
<dbReference type="PANTHER" id="PTHR21139:SF2">
    <property type="entry name" value="TRIOSEPHOSPHATE ISOMERASE"/>
    <property type="match status" value="1"/>
</dbReference>